<reference evidence="2" key="1">
    <citation type="submission" date="2022-07" db="EMBL/GenBank/DDBJ databases">
        <authorList>
            <person name="Trinca V."/>
            <person name="Uliana J.V.C."/>
            <person name="Torres T.T."/>
            <person name="Ward R.J."/>
            <person name="Monesi N."/>
        </authorList>
    </citation>
    <scope>NUCLEOTIDE SEQUENCE</scope>
    <source>
        <strain evidence="2">HSMRA1968</strain>
        <tissue evidence="2">Whole embryos</tissue>
    </source>
</reference>
<dbReference type="OrthoDB" id="2289628at2759"/>
<evidence type="ECO:0000256" key="1">
    <source>
        <dbReference type="SAM" id="MobiDB-lite"/>
    </source>
</evidence>
<name>A0A9Q0RVK0_9DIPT</name>
<dbReference type="InterPro" id="IPR031974">
    <property type="entry name" value="PDCD7"/>
</dbReference>
<evidence type="ECO:0000313" key="2">
    <source>
        <dbReference type="EMBL" id="KAJ6633600.1"/>
    </source>
</evidence>
<sequence>MYQQSNFQPFPDFTQPPPIIQQSFPPIDDSTIDKFLIDRNHLKIQRNEEIVFNHFGINSRDRLNVIQINLNNLIQQQQCEETNLRNNVAHIPPSVWEDKINLLKRNQMKIQQLLVKLETLSSEVNTTKTIKRKRRKKQKLKKPSQHIEPESASPKEVDKPLQKSQSSDLEESYEKYEVDRLRAANIKRINECKRQLKLLDSLIELRCIRRKSSHVGATSTASNEKYFIEKIDRLKSKWTDALTKCTSLENEIHMLSTQTVSKLWLDALFSNSESSVLEDDASDFNKLLDVRRSWDLCLVNDENVFGSSIPPGWVMPNPNPSAEWASFLVEQL</sequence>
<keyword evidence="3" id="KW-1185">Reference proteome</keyword>
<feature type="region of interest" description="Disordered" evidence="1">
    <location>
        <begin position="128"/>
        <end position="170"/>
    </location>
</feature>
<protein>
    <submittedName>
        <fullName evidence="2">Uncharacterized protein</fullName>
    </submittedName>
</protein>
<organism evidence="2 3">
    <name type="scientific">Pseudolycoriella hygida</name>
    <dbReference type="NCBI Taxonomy" id="35572"/>
    <lineage>
        <taxon>Eukaryota</taxon>
        <taxon>Metazoa</taxon>
        <taxon>Ecdysozoa</taxon>
        <taxon>Arthropoda</taxon>
        <taxon>Hexapoda</taxon>
        <taxon>Insecta</taxon>
        <taxon>Pterygota</taxon>
        <taxon>Neoptera</taxon>
        <taxon>Endopterygota</taxon>
        <taxon>Diptera</taxon>
        <taxon>Nematocera</taxon>
        <taxon>Sciaroidea</taxon>
        <taxon>Sciaridae</taxon>
        <taxon>Pseudolycoriella</taxon>
    </lineage>
</organism>
<feature type="compositionally biased region" description="Basic residues" evidence="1">
    <location>
        <begin position="129"/>
        <end position="144"/>
    </location>
</feature>
<accession>A0A9Q0RVK0</accession>
<proteinExistence type="predicted"/>
<dbReference type="AlphaFoldDB" id="A0A9Q0RVK0"/>
<dbReference type="EMBL" id="WJQU01001869">
    <property type="protein sequence ID" value="KAJ6633600.1"/>
    <property type="molecule type" value="Genomic_DNA"/>
</dbReference>
<dbReference type="Pfam" id="PF16021">
    <property type="entry name" value="PDCD7"/>
    <property type="match status" value="1"/>
</dbReference>
<dbReference type="Proteomes" id="UP001151699">
    <property type="component" value="Unassembled WGS sequence"/>
</dbReference>
<feature type="compositionally biased region" description="Basic and acidic residues" evidence="1">
    <location>
        <begin position="145"/>
        <end position="161"/>
    </location>
</feature>
<comment type="caution">
    <text evidence="2">The sequence shown here is derived from an EMBL/GenBank/DDBJ whole genome shotgun (WGS) entry which is preliminary data.</text>
</comment>
<gene>
    <name evidence="2" type="ORF">Bhyg_15666</name>
</gene>
<evidence type="ECO:0000313" key="3">
    <source>
        <dbReference type="Proteomes" id="UP001151699"/>
    </source>
</evidence>